<sequence>METSSKHLGFQKKEHNSINDNPFLNLTNSGSSTQFKKQNLSNFPLSHLRLNKNINYESWQSFVEKENTNFIKKDQQPALSSFNIDELWESTNKLLANKSPDSLKKENHQINKLSTKSNSIDKHNLSPNKHIGTSKDMFSKTTNLYNLQASSPLYSETSPIYSHLSKNATLTDTQMSTIWNELSELKVRIKKLEIADKWRKLYKFDNLVTPATSPENTLSDNLTLDEEKCKIFHLLYASLEKMKSNGISKELWTPLEHIINKIRTFQDNNYENMEKKINNILRNLTELSLAIYDYHQSITDSNYSERKKRLDHLLLRRANSEQNITPLNRRSSFFIKQYQRNVKPFRSFSNMENIRNKNLKDFYQSNDHRLYMKCNCNNNQYKNDTYFTYSKQKILETSTNPKIPFISENKTTNSTNTNFSDTPLRSNFINNSKYNSLNEHRNNTFTYFS</sequence>
<comment type="caution">
    <text evidence="2">The sequence shown here is derived from an EMBL/GenBank/DDBJ whole genome shotgun (WGS) entry which is preliminary data.</text>
</comment>
<protein>
    <submittedName>
        <fullName evidence="2">Uncharacterized protein</fullName>
    </submittedName>
</protein>
<keyword evidence="3" id="KW-1185">Reference proteome</keyword>
<dbReference type="GeneID" id="28938776"/>
<accession>A0A0W4ZWM6</accession>
<dbReference type="VEuPathDB" id="FungiDB:T551_00254"/>
<dbReference type="Proteomes" id="UP000053447">
    <property type="component" value="Unassembled WGS sequence"/>
</dbReference>
<evidence type="ECO:0000313" key="2">
    <source>
        <dbReference type="EMBL" id="KTW32769.1"/>
    </source>
</evidence>
<proteinExistence type="predicted"/>
<organism evidence="2 3">
    <name type="scientific">Pneumocystis jirovecii (strain RU7)</name>
    <name type="common">Human pneumocystis pneumonia agent</name>
    <dbReference type="NCBI Taxonomy" id="1408657"/>
    <lineage>
        <taxon>Eukaryota</taxon>
        <taxon>Fungi</taxon>
        <taxon>Dikarya</taxon>
        <taxon>Ascomycota</taxon>
        <taxon>Taphrinomycotina</taxon>
        <taxon>Pneumocystomycetes</taxon>
        <taxon>Pneumocystaceae</taxon>
        <taxon>Pneumocystis</taxon>
    </lineage>
</organism>
<dbReference type="OrthoDB" id="5369729at2759"/>
<evidence type="ECO:0000313" key="3">
    <source>
        <dbReference type="Proteomes" id="UP000053447"/>
    </source>
</evidence>
<name>A0A0W4ZWM6_PNEJ7</name>
<dbReference type="AlphaFoldDB" id="A0A0W4ZWM6"/>
<gene>
    <name evidence="2" type="ORF">T551_00254</name>
</gene>
<evidence type="ECO:0000256" key="1">
    <source>
        <dbReference type="SAM" id="MobiDB-lite"/>
    </source>
</evidence>
<dbReference type="RefSeq" id="XP_018231461.1">
    <property type="nucleotide sequence ID" value="XM_018372521.1"/>
</dbReference>
<dbReference type="EMBL" id="LFWA01000001">
    <property type="protein sequence ID" value="KTW32769.1"/>
    <property type="molecule type" value="Genomic_DNA"/>
</dbReference>
<feature type="region of interest" description="Disordered" evidence="1">
    <location>
        <begin position="1"/>
        <end position="23"/>
    </location>
</feature>
<reference evidence="3" key="1">
    <citation type="journal article" date="2016" name="Nat. Commun.">
        <title>Genome analysis of three Pneumocystis species reveals adaptation mechanisms to life exclusively in mammalian hosts.</title>
        <authorList>
            <person name="Ma L."/>
            <person name="Chen Z."/>
            <person name="Huang D.W."/>
            <person name="Kutty G."/>
            <person name="Ishihara M."/>
            <person name="Wang H."/>
            <person name="Abouelleil A."/>
            <person name="Bishop L."/>
            <person name="Davey E."/>
            <person name="Deng R."/>
            <person name="Deng X."/>
            <person name="Fan L."/>
            <person name="Fantoni G."/>
            <person name="Fitzgerald M."/>
            <person name="Gogineni E."/>
            <person name="Goldberg J.M."/>
            <person name="Handley G."/>
            <person name="Hu X."/>
            <person name="Huber C."/>
            <person name="Jiao X."/>
            <person name="Jones K."/>
            <person name="Levin J.Z."/>
            <person name="Liu Y."/>
            <person name="Macdonald P."/>
            <person name="Melnikov A."/>
            <person name="Raley C."/>
            <person name="Sassi M."/>
            <person name="Sherman B.T."/>
            <person name="Song X."/>
            <person name="Sykes S."/>
            <person name="Tran B."/>
            <person name="Walsh L."/>
            <person name="Xia Y."/>
            <person name="Yang J."/>
            <person name="Young S."/>
            <person name="Zeng Q."/>
            <person name="Zheng X."/>
            <person name="Stephens R."/>
            <person name="Nusbaum C."/>
            <person name="Birren B.W."/>
            <person name="Azadi P."/>
            <person name="Lempicki R.A."/>
            <person name="Cuomo C.A."/>
            <person name="Kovacs J.A."/>
        </authorList>
    </citation>
    <scope>NUCLEOTIDE SEQUENCE [LARGE SCALE GENOMIC DNA]</scope>
    <source>
        <strain evidence="3">RU7</strain>
    </source>
</reference>